<feature type="domain" description="Disease resistance protein winged helix" evidence="9">
    <location>
        <begin position="442"/>
        <end position="513"/>
    </location>
</feature>
<dbReference type="InterPro" id="IPR027417">
    <property type="entry name" value="P-loop_NTPase"/>
</dbReference>
<keyword evidence="5" id="KW-0611">Plant defense</keyword>
<keyword evidence="2" id="KW-0433">Leucine-rich repeat</keyword>
<accession>A0A0D3HCN6</accession>
<dbReference type="PANTHER" id="PTHR23155">
    <property type="entry name" value="DISEASE RESISTANCE PROTEIN RP"/>
    <property type="match status" value="1"/>
</dbReference>
<evidence type="ECO:0000256" key="4">
    <source>
        <dbReference type="ARBA" id="ARBA00022741"/>
    </source>
</evidence>
<dbReference type="FunFam" id="3.40.50.300:FF:001091">
    <property type="entry name" value="Probable disease resistance protein At1g61300"/>
    <property type="match status" value="1"/>
</dbReference>
<reference evidence="11" key="2">
    <citation type="submission" date="2015-03" db="UniProtKB">
        <authorList>
            <consortium name="EnsemblPlants"/>
        </authorList>
    </citation>
    <scope>IDENTIFICATION</scope>
</reference>
<dbReference type="HOGENOM" id="CLU_000837_25_4_1"/>
<dbReference type="InterPro" id="IPR032675">
    <property type="entry name" value="LRR_dom_sf"/>
</dbReference>
<evidence type="ECO:0000256" key="6">
    <source>
        <dbReference type="ARBA" id="ARBA00023054"/>
    </source>
</evidence>
<evidence type="ECO:0000259" key="7">
    <source>
        <dbReference type="Pfam" id="PF00931"/>
    </source>
</evidence>
<evidence type="ECO:0000259" key="9">
    <source>
        <dbReference type="Pfam" id="PF23559"/>
    </source>
</evidence>
<dbReference type="InterPro" id="IPR002182">
    <property type="entry name" value="NB-ARC"/>
</dbReference>
<dbReference type="PRINTS" id="PR00364">
    <property type="entry name" value="DISEASERSIST"/>
</dbReference>
<feature type="domain" description="Disease resistance R13L4/SHOC-2-like LRR" evidence="10">
    <location>
        <begin position="587"/>
        <end position="896"/>
    </location>
</feature>
<proteinExistence type="inferred from homology"/>
<dbReference type="Proteomes" id="UP000026960">
    <property type="component" value="Chromosome 10"/>
</dbReference>
<dbReference type="eggNOG" id="KOG4658">
    <property type="taxonomic scope" value="Eukaryota"/>
</dbReference>
<dbReference type="Gene3D" id="1.10.8.430">
    <property type="entry name" value="Helical domain of apoptotic protease-activating factors"/>
    <property type="match status" value="1"/>
</dbReference>
<evidence type="ECO:0000313" key="11">
    <source>
        <dbReference type="EnsemblPlants" id="OBART10G07020.1"/>
    </source>
</evidence>
<evidence type="ECO:0000259" key="10">
    <source>
        <dbReference type="Pfam" id="PF23598"/>
    </source>
</evidence>
<keyword evidence="6" id="KW-0175">Coiled coil</keyword>
<keyword evidence="3" id="KW-0677">Repeat</keyword>
<dbReference type="EnsemblPlants" id="OBART10G07020.1">
    <property type="protein sequence ID" value="OBART10G07020.1"/>
    <property type="gene ID" value="OBART10G07020"/>
</dbReference>
<protein>
    <recommendedName>
        <fullName evidence="13">NB-ARC domain-containing protein</fullName>
    </recommendedName>
</protein>
<dbReference type="PANTHER" id="PTHR23155:SF1098">
    <property type="entry name" value="OS11G0678400 PROTEIN"/>
    <property type="match status" value="1"/>
</dbReference>
<dbReference type="InterPro" id="IPR044974">
    <property type="entry name" value="Disease_R_plants"/>
</dbReference>
<dbReference type="GO" id="GO:0009626">
    <property type="term" value="P:plant-type hypersensitive response"/>
    <property type="evidence" value="ECO:0007669"/>
    <property type="project" value="UniProtKB-ARBA"/>
</dbReference>
<feature type="domain" description="NB-ARC" evidence="7">
    <location>
        <begin position="183"/>
        <end position="354"/>
    </location>
</feature>
<dbReference type="Pfam" id="PF18052">
    <property type="entry name" value="Rx_N"/>
    <property type="match status" value="1"/>
</dbReference>
<dbReference type="Gene3D" id="1.20.5.4130">
    <property type="match status" value="1"/>
</dbReference>
<dbReference type="FunFam" id="1.10.10.10:FF:000322">
    <property type="entry name" value="Probable disease resistance protein At1g63360"/>
    <property type="match status" value="1"/>
</dbReference>
<dbReference type="GO" id="GO:0043531">
    <property type="term" value="F:ADP binding"/>
    <property type="evidence" value="ECO:0007669"/>
    <property type="project" value="InterPro"/>
</dbReference>
<comment type="similarity">
    <text evidence="1">Belongs to the disease resistance NB-LRR family.</text>
</comment>
<evidence type="ECO:0000256" key="2">
    <source>
        <dbReference type="ARBA" id="ARBA00022614"/>
    </source>
</evidence>
<dbReference type="GO" id="GO:0002758">
    <property type="term" value="P:innate immune response-activating signaling pathway"/>
    <property type="evidence" value="ECO:0007669"/>
    <property type="project" value="UniProtKB-ARBA"/>
</dbReference>
<organism evidence="11">
    <name type="scientific">Oryza barthii</name>
    <dbReference type="NCBI Taxonomy" id="65489"/>
    <lineage>
        <taxon>Eukaryota</taxon>
        <taxon>Viridiplantae</taxon>
        <taxon>Streptophyta</taxon>
        <taxon>Embryophyta</taxon>
        <taxon>Tracheophyta</taxon>
        <taxon>Spermatophyta</taxon>
        <taxon>Magnoliopsida</taxon>
        <taxon>Liliopsida</taxon>
        <taxon>Poales</taxon>
        <taxon>Poaceae</taxon>
        <taxon>BOP clade</taxon>
        <taxon>Oryzoideae</taxon>
        <taxon>Oryzeae</taxon>
        <taxon>Oryzinae</taxon>
        <taxon>Oryza</taxon>
    </lineage>
</organism>
<dbReference type="InterPro" id="IPR041118">
    <property type="entry name" value="Rx_N"/>
</dbReference>
<dbReference type="SUPFAM" id="SSF52540">
    <property type="entry name" value="P-loop containing nucleoside triphosphate hydrolases"/>
    <property type="match status" value="1"/>
</dbReference>
<dbReference type="PaxDb" id="65489-OBART10G07020.1"/>
<dbReference type="InterPro" id="IPR042197">
    <property type="entry name" value="Apaf_helical"/>
</dbReference>
<name>A0A0D3HCN6_9ORYZ</name>
<dbReference type="InterPro" id="IPR055414">
    <property type="entry name" value="LRR_R13L4/SHOC2-like"/>
</dbReference>
<evidence type="ECO:0000313" key="12">
    <source>
        <dbReference type="Proteomes" id="UP000026960"/>
    </source>
</evidence>
<dbReference type="Pfam" id="PF00931">
    <property type="entry name" value="NB-ARC"/>
    <property type="match status" value="1"/>
</dbReference>
<dbReference type="InterPro" id="IPR058922">
    <property type="entry name" value="WHD_DRP"/>
</dbReference>
<dbReference type="Gramene" id="OBART10G07020.1">
    <property type="protein sequence ID" value="OBART10G07020.1"/>
    <property type="gene ID" value="OBART10G07020"/>
</dbReference>
<evidence type="ECO:0000256" key="5">
    <source>
        <dbReference type="ARBA" id="ARBA00022821"/>
    </source>
</evidence>
<evidence type="ECO:0000256" key="1">
    <source>
        <dbReference type="ARBA" id="ARBA00008894"/>
    </source>
</evidence>
<dbReference type="Pfam" id="PF23598">
    <property type="entry name" value="LRR_14"/>
    <property type="match status" value="1"/>
</dbReference>
<keyword evidence="12" id="KW-1185">Reference proteome</keyword>
<feature type="domain" description="Disease resistance N-terminal" evidence="8">
    <location>
        <begin position="22"/>
        <end position="101"/>
    </location>
</feature>
<evidence type="ECO:0008006" key="13">
    <source>
        <dbReference type="Google" id="ProtNLM"/>
    </source>
</evidence>
<dbReference type="Gene3D" id="1.10.10.10">
    <property type="entry name" value="Winged helix-like DNA-binding domain superfamily/Winged helix DNA-binding domain"/>
    <property type="match status" value="1"/>
</dbReference>
<dbReference type="STRING" id="65489.A0A0D3HCN6"/>
<sequence length="933" mass="107431">MAEAVILLAVKKIGVALGNETINQATSYFKKFVTQLTELQGSMGRIKRELRLMHEFLSRMDVRNRNNQTYEIWVEEVRMLVHRIEDIVDDYLHLVGHKQDTGWGTYLKKGFKRPNVLFSLNRIASSIKDAEANLVHLFQAKERWVWMAGGRATGSKSSSYIIETSRHLANISRSLDEDLVGVDENIRKLHEWLTSDELQREVIALHGMGGLGKTALAANVYRNEREKFECHAWVSISQTYSIKDVLKCLVTELDLKKKIQGNIGDMDTATLQNELKKFLMDQKYLIILDDVWVPEAVNDLFSVFVSNLKGSRILVTTRIDGVAHLAFPDKRITLEPLSEKKSWELFCKTAFPRDKNHECPTKLTELAQQIVSKCEGLPLAIVSVGRLLFVRDKTEEEFRRIQNQLDWELINNPSLEHVRNILYLSYIYLPTHLKSCFLYCSMFPEDYLITRKKLIRWWVAEGFVEERGGNTMEEVAEEYLKELVHRNMLQLIERNGFGRIKSFRMHDIVRELAIDLCRKEHFGRSYNCENKHGKFLEGKDERRVVIHKLDKHINQAILNECHSLRCLITLDEATPPSPCLLHLVANKCRYMSVLELIGLPIKKVPDAIGDLFNLRHLGLRGSKVKHLPNSIKKLSNLLTLDLNETEIQEVPNGIVKLKKLRHLFVEKMNELYGREFRPRTGVRIHKGLEKLNELQTLQGLEVQDEVSLRRLGVLRQMRSIRIWGVKESYCESLCESLQQMEFLSFLSVNASGKEEVLKLDGLNPLPPNLRKLNLRGILAEAGMLLGSPAAGDQNNHSLYSVHISWSQLIEDPLPSLSRWSSLTDLMLTRAYVGEQFVFHQGWFPNLKELVLRDMPDLKRLEIHDGAMTSLQDLTLVNLSGLTEVPSGIELLSTLKNLGFWEITQDFLAALRQCHRIHHMQWWYSVRGETDGAL</sequence>
<dbReference type="SUPFAM" id="SSF52058">
    <property type="entry name" value="L domain-like"/>
    <property type="match status" value="1"/>
</dbReference>
<keyword evidence="4" id="KW-0547">Nucleotide-binding</keyword>
<reference evidence="11" key="1">
    <citation type="journal article" date="2009" name="Rice">
        <title>De Novo Next Generation Sequencing of Plant Genomes.</title>
        <authorList>
            <person name="Rounsley S."/>
            <person name="Marri P.R."/>
            <person name="Yu Y."/>
            <person name="He R."/>
            <person name="Sisneros N."/>
            <person name="Goicoechea J.L."/>
            <person name="Lee S.J."/>
            <person name="Angelova A."/>
            <person name="Kudrna D."/>
            <person name="Luo M."/>
            <person name="Affourtit J."/>
            <person name="Desany B."/>
            <person name="Knight J."/>
            <person name="Niazi F."/>
            <person name="Egholm M."/>
            <person name="Wing R.A."/>
        </authorList>
    </citation>
    <scope>NUCLEOTIDE SEQUENCE [LARGE SCALE GENOMIC DNA]</scope>
    <source>
        <strain evidence="11">cv. IRGC 105608</strain>
    </source>
</reference>
<dbReference type="Gene3D" id="3.40.50.300">
    <property type="entry name" value="P-loop containing nucleotide triphosphate hydrolases"/>
    <property type="match status" value="1"/>
</dbReference>
<dbReference type="Gene3D" id="3.80.10.10">
    <property type="entry name" value="Ribonuclease Inhibitor"/>
    <property type="match status" value="2"/>
</dbReference>
<dbReference type="Pfam" id="PF23559">
    <property type="entry name" value="WHD_DRP"/>
    <property type="match status" value="1"/>
</dbReference>
<dbReference type="AlphaFoldDB" id="A0A0D3HCN6"/>
<dbReference type="InterPro" id="IPR036388">
    <property type="entry name" value="WH-like_DNA-bd_sf"/>
</dbReference>
<evidence type="ECO:0000259" key="8">
    <source>
        <dbReference type="Pfam" id="PF18052"/>
    </source>
</evidence>
<evidence type="ECO:0000256" key="3">
    <source>
        <dbReference type="ARBA" id="ARBA00022737"/>
    </source>
</evidence>
<dbReference type="GO" id="GO:0042742">
    <property type="term" value="P:defense response to bacterium"/>
    <property type="evidence" value="ECO:0007669"/>
    <property type="project" value="UniProtKB-ARBA"/>
</dbReference>